<name>A0A366HLB1_9BACT</name>
<feature type="transmembrane region" description="Helical" evidence="1">
    <location>
        <begin position="67"/>
        <end position="88"/>
    </location>
</feature>
<keyword evidence="1" id="KW-0472">Membrane</keyword>
<sequence>MPAETNPTPSGQWEKIAQHPGFAELKRAKLRFIIPATIFFMVYYMALPVLVGFFPEIMKKPVLGKVNWAYLFALSQFIMTWVICGLYVRAARRWDKMNAELLNSVTKD</sequence>
<dbReference type="Proteomes" id="UP000253426">
    <property type="component" value="Unassembled WGS sequence"/>
</dbReference>
<proteinExistence type="predicted"/>
<protein>
    <submittedName>
        <fullName evidence="2">Uncharacterized membrane protein (DUF485 family)</fullName>
    </submittedName>
</protein>
<reference evidence="2 3" key="1">
    <citation type="submission" date="2018-06" db="EMBL/GenBank/DDBJ databases">
        <title>Genomic Encyclopedia of Type Strains, Phase IV (KMG-IV): sequencing the most valuable type-strain genomes for metagenomic binning, comparative biology and taxonomic classification.</title>
        <authorList>
            <person name="Goeker M."/>
        </authorList>
    </citation>
    <scope>NUCLEOTIDE SEQUENCE [LARGE SCALE GENOMIC DNA]</scope>
    <source>
        <strain evidence="2 3">DSM 25532</strain>
    </source>
</reference>
<feature type="transmembrane region" description="Helical" evidence="1">
    <location>
        <begin position="32"/>
        <end position="55"/>
    </location>
</feature>
<evidence type="ECO:0000313" key="3">
    <source>
        <dbReference type="Proteomes" id="UP000253426"/>
    </source>
</evidence>
<dbReference type="Pfam" id="PF04341">
    <property type="entry name" value="DUF485"/>
    <property type="match status" value="1"/>
</dbReference>
<organism evidence="2 3">
    <name type="scientific">Roseimicrobium gellanilyticum</name>
    <dbReference type="NCBI Taxonomy" id="748857"/>
    <lineage>
        <taxon>Bacteria</taxon>
        <taxon>Pseudomonadati</taxon>
        <taxon>Verrucomicrobiota</taxon>
        <taxon>Verrucomicrobiia</taxon>
        <taxon>Verrucomicrobiales</taxon>
        <taxon>Verrucomicrobiaceae</taxon>
        <taxon>Roseimicrobium</taxon>
    </lineage>
</organism>
<comment type="caution">
    <text evidence="2">The sequence shown here is derived from an EMBL/GenBank/DDBJ whole genome shotgun (WGS) entry which is preliminary data.</text>
</comment>
<evidence type="ECO:0000313" key="2">
    <source>
        <dbReference type="EMBL" id="RBP43654.1"/>
    </source>
</evidence>
<gene>
    <name evidence="2" type="ORF">DES53_10552</name>
</gene>
<dbReference type="PANTHER" id="PTHR38441">
    <property type="entry name" value="INTEGRAL MEMBRANE PROTEIN-RELATED"/>
    <property type="match status" value="1"/>
</dbReference>
<keyword evidence="1" id="KW-0812">Transmembrane</keyword>
<keyword evidence="1" id="KW-1133">Transmembrane helix</keyword>
<keyword evidence="3" id="KW-1185">Reference proteome</keyword>
<accession>A0A366HLB1</accession>
<dbReference type="RefSeq" id="WP_113959140.1">
    <property type="nucleotide sequence ID" value="NZ_QNRR01000005.1"/>
</dbReference>
<dbReference type="EMBL" id="QNRR01000005">
    <property type="protein sequence ID" value="RBP43654.1"/>
    <property type="molecule type" value="Genomic_DNA"/>
</dbReference>
<dbReference type="OrthoDB" id="2886991at2"/>
<dbReference type="PANTHER" id="PTHR38441:SF1">
    <property type="entry name" value="MEMBRANE PROTEIN"/>
    <property type="match status" value="1"/>
</dbReference>
<evidence type="ECO:0000256" key="1">
    <source>
        <dbReference type="SAM" id="Phobius"/>
    </source>
</evidence>
<dbReference type="InterPro" id="IPR007436">
    <property type="entry name" value="DUF485"/>
</dbReference>
<dbReference type="AlphaFoldDB" id="A0A366HLB1"/>